<evidence type="ECO:0000256" key="4">
    <source>
        <dbReference type="PROSITE-ProRule" id="PRU00335"/>
    </source>
</evidence>
<name>A0A840P699_9ACTN</name>
<dbReference type="Gene3D" id="1.10.357.10">
    <property type="entry name" value="Tetracycline Repressor, domain 2"/>
    <property type="match status" value="1"/>
</dbReference>
<accession>A0A840P699</accession>
<dbReference type="InterPro" id="IPR050109">
    <property type="entry name" value="HTH-type_TetR-like_transc_reg"/>
</dbReference>
<evidence type="ECO:0000313" key="7">
    <source>
        <dbReference type="Proteomes" id="UP000578449"/>
    </source>
</evidence>
<evidence type="ECO:0000259" key="5">
    <source>
        <dbReference type="PROSITE" id="PS50977"/>
    </source>
</evidence>
<dbReference type="RefSeq" id="WP_221336305.1">
    <property type="nucleotide sequence ID" value="NZ_BAABIX010000001.1"/>
</dbReference>
<dbReference type="EMBL" id="JACHGN010000006">
    <property type="protein sequence ID" value="MBB5133381.1"/>
    <property type="molecule type" value="Genomic_DNA"/>
</dbReference>
<dbReference type="SUPFAM" id="SSF46689">
    <property type="entry name" value="Homeodomain-like"/>
    <property type="match status" value="1"/>
</dbReference>
<keyword evidence="7" id="KW-1185">Reference proteome</keyword>
<organism evidence="6 7">
    <name type="scientific">Thermocatellispora tengchongensis</name>
    <dbReference type="NCBI Taxonomy" id="1073253"/>
    <lineage>
        <taxon>Bacteria</taxon>
        <taxon>Bacillati</taxon>
        <taxon>Actinomycetota</taxon>
        <taxon>Actinomycetes</taxon>
        <taxon>Streptosporangiales</taxon>
        <taxon>Streptosporangiaceae</taxon>
        <taxon>Thermocatellispora</taxon>
    </lineage>
</organism>
<gene>
    <name evidence="6" type="ORF">HNP84_003107</name>
</gene>
<keyword evidence="1" id="KW-0805">Transcription regulation</keyword>
<reference evidence="6 7" key="1">
    <citation type="submission" date="2020-08" db="EMBL/GenBank/DDBJ databases">
        <title>Genomic Encyclopedia of Type Strains, Phase IV (KMG-IV): sequencing the most valuable type-strain genomes for metagenomic binning, comparative biology and taxonomic classification.</title>
        <authorList>
            <person name="Goeker M."/>
        </authorList>
    </citation>
    <scope>NUCLEOTIDE SEQUENCE [LARGE SCALE GENOMIC DNA]</scope>
    <source>
        <strain evidence="6 7">DSM 45615</strain>
    </source>
</reference>
<dbReference type="AlphaFoldDB" id="A0A840P699"/>
<feature type="DNA-binding region" description="H-T-H motif" evidence="4">
    <location>
        <begin position="19"/>
        <end position="38"/>
    </location>
</feature>
<dbReference type="PANTHER" id="PTHR30055">
    <property type="entry name" value="HTH-TYPE TRANSCRIPTIONAL REGULATOR RUTR"/>
    <property type="match status" value="1"/>
</dbReference>
<dbReference type="InterPro" id="IPR001647">
    <property type="entry name" value="HTH_TetR"/>
</dbReference>
<dbReference type="GO" id="GO:0000976">
    <property type="term" value="F:transcription cis-regulatory region binding"/>
    <property type="evidence" value="ECO:0007669"/>
    <property type="project" value="TreeGrafter"/>
</dbReference>
<dbReference type="InterPro" id="IPR009057">
    <property type="entry name" value="Homeodomain-like_sf"/>
</dbReference>
<dbReference type="Pfam" id="PF16925">
    <property type="entry name" value="TetR_C_13"/>
    <property type="match status" value="1"/>
</dbReference>
<evidence type="ECO:0000256" key="1">
    <source>
        <dbReference type="ARBA" id="ARBA00023015"/>
    </source>
</evidence>
<dbReference type="InterPro" id="IPR011075">
    <property type="entry name" value="TetR_C"/>
</dbReference>
<sequence>MILRAAVEVIGRVGPAGLTLGAVAKEVGLVPGTLVQRFGSKHGLMVAVAERSAAEADARYARLREGHPSPLAALAALAAESMAAMATPETFANHLAFLCLDLTDPQLRPYALAVHESQGRAIRALLDEAVSAGELRAGTDPAALAESVQAIIAGTGLAWALDRRDTLPRRLRAALHAVLSPHVPPGGGAVLEE</sequence>
<keyword evidence="2 4" id="KW-0238">DNA-binding</keyword>
<evidence type="ECO:0000256" key="2">
    <source>
        <dbReference type="ARBA" id="ARBA00023125"/>
    </source>
</evidence>
<dbReference type="Proteomes" id="UP000578449">
    <property type="component" value="Unassembled WGS sequence"/>
</dbReference>
<dbReference type="SUPFAM" id="SSF48498">
    <property type="entry name" value="Tetracyclin repressor-like, C-terminal domain"/>
    <property type="match status" value="1"/>
</dbReference>
<keyword evidence="3" id="KW-0804">Transcription</keyword>
<evidence type="ECO:0000313" key="6">
    <source>
        <dbReference type="EMBL" id="MBB5133381.1"/>
    </source>
</evidence>
<feature type="domain" description="HTH tetR-type" evidence="5">
    <location>
        <begin position="1"/>
        <end position="56"/>
    </location>
</feature>
<protein>
    <submittedName>
        <fullName evidence="6">AcrR family transcriptional regulator</fullName>
    </submittedName>
</protein>
<dbReference type="InterPro" id="IPR036271">
    <property type="entry name" value="Tet_transcr_reg_TetR-rel_C_sf"/>
</dbReference>
<dbReference type="Pfam" id="PF00440">
    <property type="entry name" value="TetR_N"/>
    <property type="match status" value="1"/>
</dbReference>
<dbReference type="PROSITE" id="PS50977">
    <property type="entry name" value="HTH_TETR_2"/>
    <property type="match status" value="1"/>
</dbReference>
<dbReference type="GO" id="GO:0003700">
    <property type="term" value="F:DNA-binding transcription factor activity"/>
    <property type="evidence" value="ECO:0007669"/>
    <property type="project" value="TreeGrafter"/>
</dbReference>
<dbReference type="PANTHER" id="PTHR30055:SF234">
    <property type="entry name" value="HTH-TYPE TRANSCRIPTIONAL REGULATOR BETI"/>
    <property type="match status" value="1"/>
</dbReference>
<comment type="caution">
    <text evidence="6">The sequence shown here is derived from an EMBL/GenBank/DDBJ whole genome shotgun (WGS) entry which is preliminary data.</text>
</comment>
<proteinExistence type="predicted"/>
<evidence type="ECO:0000256" key="3">
    <source>
        <dbReference type="ARBA" id="ARBA00023163"/>
    </source>
</evidence>